<evidence type="ECO:0000256" key="1">
    <source>
        <dbReference type="SAM" id="Coils"/>
    </source>
</evidence>
<dbReference type="CDD" id="cd00198">
    <property type="entry name" value="vWFA"/>
    <property type="match status" value="1"/>
</dbReference>
<comment type="caution">
    <text evidence="3">The sequence shown here is derived from an EMBL/GenBank/DDBJ whole genome shotgun (WGS) entry which is preliminary data.</text>
</comment>
<name>A0A8H2WM43_9AGAM</name>
<feature type="domain" description="VWFA" evidence="2">
    <location>
        <begin position="251"/>
        <end position="349"/>
    </location>
</feature>
<reference evidence="3" key="1">
    <citation type="submission" date="2021-01" db="EMBL/GenBank/DDBJ databases">
        <authorList>
            <person name="Kaushik A."/>
        </authorList>
    </citation>
    <scope>NUCLEOTIDE SEQUENCE</scope>
    <source>
        <strain evidence="3">AG2-2IIIB</strain>
    </source>
</reference>
<dbReference type="InterPro" id="IPR002035">
    <property type="entry name" value="VWF_A"/>
</dbReference>
<evidence type="ECO:0000313" key="3">
    <source>
        <dbReference type="EMBL" id="CAE6397028.1"/>
    </source>
</evidence>
<accession>A0A8H2WM43</accession>
<dbReference type="SUPFAM" id="SSF53300">
    <property type="entry name" value="vWA-like"/>
    <property type="match status" value="1"/>
</dbReference>
<protein>
    <recommendedName>
        <fullName evidence="2">VWFA domain-containing protein</fullName>
    </recommendedName>
</protein>
<keyword evidence="1" id="KW-0175">Coiled coil</keyword>
<dbReference type="AlphaFoldDB" id="A0A8H2WM43"/>
<dbReference type="Gene3D" id="3.40.50.410">
    <property type="entry name" value="von Willebrand factor, type A domain"/>
    <property type="match status" value="1"/>
</dbReference>
<sequence length="353" mass="39212">MSSKLNAANIQERYDSLKNQSRALSETLKQVENKKLSMESLNARTLKQKLESEARNQNLESELSLLVQPHGKSNVLSGGLDHTLPGYTELAMPTVITISDAEPTLSLPSNQSLESQHTVVYELAREHGKLRHEVEIKKENITKCRAEVEAGQHEFEGLHNSLIELEETRAYMDPYSREQQAEFAKCDAMCPGPEHNVATGGTNPSYCDLPIFDPLQARRTTPTNGYISADGHHFDSVNPARLHQAYHVCSVFVIDSSGSTGSKDRAPLANTHVSQLLRAKFNNRVGQATTQPRRDAYYVITFNEHPTLTNDFTNTTDELLSHLVQTSAGGGTNFNSALELAQTLIQTHWNSDK</sequence>
<dbReference type="EMBL" id="CAJMWT010001380">
    <property type="protein sequence ID" value="CAE6397028.1"/>
    <property type="molecule type" value="Genomic_DNA"/>
</dbReference>
<dbReference type="InterPro" id="IPR036465">
    <property type="entry name" value="vWFA_dom_sf"/>
</dbReference>
<organism evidence="3 4">
    <name type="scientific">Rhizoctonia solani</name>
    <dbReference type="NCBI Taxonomy" id="456999"/>
    <lineage>
        <taxon>Eukaryota</taxon>
        <taxon>Fungi</taxon>
        <taxon>Dikarya</taxon>
        <taxon>Basidiomycota</taxon>
        <taxon>Agaricomycotina</taxon>
        <taxon>Agaricomycetes</taxon>
        <taxon>Cantharellales</taxon>
        <taxon>Ceratobasidiaceae</taxon>
        <taxon>Rhizoctonia</taxon>
    </lineage>
</organism>
<dbReference type="Pfam" id="PF13519">
    <property type="entry name" value="VWA_2"/>
    <property type="match status" value="1"/>
</dbReference>
<dbReference type="Proteomes" id="UP000663843">
    <property type="component" value="Unassembled WGS sequence"/>
</dbReference>
<evidence type="ECO:0000259" key="2">
    <source>
        <dbReference type="Pfam" id="PF13519"/>
    </source>
</evidence>
<feature type="coiled-coil region" evidence="1">
    <location>
        <begin position="7"/>
        <end position="62"/>
    </location>
</feature>
<evidence type="ECO:0000313" key="4">
    <source>
        <dbReference type="Proteomes" id="UP000663843"/>
    </source>
</evidence>
<proteinExistence type="predicted"/>
<gene>
    <name evidence="3" type="ORF">RDB_LOCUS34164</name>
</gene>